<dbReference type="Proteomes" id="UP000433483">
    <property type="component" value="Unassembled WGS sequence"/>
</dbReference>
<protein>
    <recommendedName>
        <fullName evidence="19">Reverse transcriptase Ty1/copia-type domain-containing protein</fullName>
    </recommendedName>
</protein>
<dbReference type="Proteomes" id="UP000441208">
    <property type="component" value="Unassembled WGS sequence"/>
</dbReference>
<dbReference type="EMBL" id="QXGF01001720">
    <property type="protein sequence ID" value="KAE8928208.1"/>
    <property type="molecule type" value="Genomic_DNA"/>
</dbReference>
<accession>A0A6A3SCX9</accession>
<proteinExistence type="predicted"/>
<dbReference type="EMBL" id="QXFW01002000">
    <property type="protein sequence ID" value="KAE8983220.1"/>
    <property type="molecule type" value="Genomic_DNA"/>
</dbReference>
<sequence length="260" mass="29401">MQWCAKPEATSPSKTELPKTTERLPYRELVGSLQYLVSASRQNIAHATRHLDKFQDCFNDTHYAQVKRVLRYLQLTKYYGFVMNVSEETSDKLMTYSDAEYANDHVERRSISGYVTMLDGNVILYASRKQEINAMSTCETEYAAMSEAAKDMLWLQGISKALAWQNPVPLMLDDNEGAISLSVKPGKHSKIKHIENKYHMVRKNVELKRMKVDHCGTEDMVADTMMMALGAVTFARFRKAMQGLPVVAADNENTADAIAA</sequence>
<evidence type="ECO:0000313" key="13">
    <source>
        <dbReference type="Proteomes" id="UP000440367"/>
    </source>
</evidence>
<evidence type="ECO:0000313" key="5">
    <source>
        <dbReference type="EMBL" id="KAE9115021.1"/>
    </source>
</evidence>
<dbReference type="Proteomes" id="UP000460718">
    <property type="component" value="Unassembled WGS sequence"/>
</dbReference>
<dbReference type="EMBL" id="QXGC01001695">
    <property type="protein sequence ID" value="KAE9197785.1"/>
    <property type="molecule type" value="Genomic_DNA"/>
</dbReference>
<dbReference type="Proteomes" id="UP000440732">
    <property type="component" value="Unassembled WGS sequence"/>
</dbReference>
<evidence type="ECO:0000313" key="1">
    <source>
        <dbReference type="EMBL" id="KAE8928208.1"/>
    </source>
</evidence>
<dbReference type="Proteomes" id="UP000437068">
    <property type="component" value="Unassembled WGS sequence"/>
</dbReference>
<name>A0A6A3SCX9_9STRA</name>
<evidence type="ECO:0000313" key="10">
    <source>
        <dbReference type="Proteomes" id="UP000429523"/>
    </source>
</evidence>
<dbReference type="CDD" id="cd09272">
    <property type="entry name" value="RNase_HI_RT_Ty1"/>
    <property type="match status" value="1"/>
</dbReference>
<evidence type="ECO:0000313" key="17">
    <source>
        <dbReference type="Proteomes" id="UP000476176"/>
    </source>
</evidence>
<evidence type="ECO:0000313" key="9">
    <source>
        <dbReference type="EMBL" id="KAE9312889.1"/>
    </source>
</evidence>
<evidence type="ECO:0008006" key="19">
    <source>
        <dbReference type="Google" id="ProtNLM"/>
    </source>
</evidence>
<evidence type="ECO:0000313" key="8">
    <source>
        <dbReference type="EMBL" id="KAE9236113.1"/>
    </source>
</evidence>
<reference evidence="10 11" key="1">
    <citation type="submission" date="2018-08" db="EMBL/GenBank/DDBJ databases">
        <title>Genomic investigation of the strawberry pathogen Phytophthora fragariae indicates pathogenicity is determined by transcriptional variation in three key races.</title>
        <authorList>
            <person name="Adams T.M."/>
            <person name="Armitage A.D."/>
            <person name="Sobczyk M.K."/>
            <person name="Bates H.J."/>
            <person name="Dunwell J.M."/>
            <person name="Nellist C.F."/>
            <person name="Harrison R.J."/>
        </authorList>
    </citation>
    <scope>NUCLEOTIDE SEQUENCE [LARGE SCALE GENOMIC DNA]</scope>
    <source>
        <strain evidence="9 12">A4</strain>
        <strain evidence="8 13">BC-1</strain>
        <strain evidence="7 17">BC-23</strain>
        <strain evidence="6 11">NOV-27</strain>
        <strain evidence="3 14">NOV-5</strain>
        <strain evidence="4 15">NOV-71</strain>
        <strain evidence="1 10">NOV-9</strain>
        <strain evidence="5 18">ONT-3</strain>
        <strain evidence="2 16">SCRP245</strain>
    </source>
</reference>
<dbReference type="Proteomes" id="UP000476176">
    <property type="component" value="Unassembled WGS sequence"/>
</dbReference>
<evidence type="ECO:0000313" key="3">
    <source>
        <dbReference type="EMBL" id="KAE9108093.1"/>
    </source>
</evidence>
<dbReference type="EMBL" id="QXGD01000515">
    <property type="protein sequence ID" value="KAE9236113.1"/>
    <property type="molecule type" value="Genomic_DNA"/>
</dbReference>
<dbReference type="EMBL" id="QXFZ01000490">
    <property type="protein sequence ID" value="KAE9114362.1"/>
    <property type="molecule type" value="Genomic_DNA"/>
</dbReference>
<evidence type="ECO:0000313" key="14">
    <source>
        <dbReference type="Proteomes" id="UP000440732"/>
    </source>
</evidence>
<keyword evidence="11" id="KW-1185">Reference proteome</keyword>
<dbReference type="EMBL" id="QXGA01001884">
    <property type="protein sequence ID" value="KAE9108093.1"/>
    <property type="molecule type" value="Genomic_DNA"/>
</dbReference>
<gene>
    <name evidence="9" type="ORF">PF001_g8995</name>
    <name evidence="8" type="ORF">PF002_g11337</name>
    <name evidence="7" type="ORF">PF004_g19732</name>
    <name evidence="6" type="ORF">PF005_g20629</name>
    <name evidence="3" type="ORF">PF006_g20952</name>
    <name evidence="4" type="ORF">PF007_g10405</name>
    <name evidence="1" type="ORF">PF009_g21640</name>
    <name evidence="5" type="ORF">PF010_g9507</name>
    <name evidence="2" type="ORF">PF011_g21285</name>
</gene>
<evidence type="ECO:0000313" key="11">
    <source>
        <dbReference type="Proteomes" id="UP000433483"/>
    </source>
</evidence>
<dbReference type="OrthoDB" id="93005at2759"/>
<dbReference type="Proteomes" id="UP000488956">
    <property type="component" value="Unassembled WGS sequence"/>
</dbReference>
<comment type="caution">
    <text evidence="4">The sequence shown here is derived from an EMBL/GenBank/DDBJ whole genome shotgun (WGS) entry which is preliminary data.</text>
</comment>
<evidence type="ECO:0000313" key="18">
    <source>
        <dbReference type="Proteomes" id="UP000488956"/>
    </source>
</evidence>
<organism evidence="4 15">
    <name type="scientific">Phytophthora fragariae</name>
    <dbReference type="NCBI Taxonomy" id="53985"/>
    <lineage>
        <taxon>Eukaryota</taxon>
        <taxon>Sar</taxon>
        <taxon>Stramenopiles</taxon>
        <taxon>Oomycota</taxon>
        <taxon>Peronosporomycetes</taxon>
        <taxon>Peronosporales</taxon>
        <taxon>Peronosporaceae</taxon>
        <taxon>Phytophthora</taxon>
    </lineage>
</organism>
<dbReference type="AlphaFoldDB" id="A0A6A3SCX9"/>
<evidence type="ECO:0000313" key="12">
    <source>
        <dbReference type="Proteomes" id="UP000437068"/>
    </source>
</evidence>
<dbReference type="Proteomes" id="UP000429523">
    <property type="component" value="Unassembled WGS sequence"/>
</dbReference>
<evidence type="ECO:0000313" key="6">
    <source>
        <dbReference type="EMBL" id="KAE9186978.1"/>
    </source>
</evidence>
<evidence type="ECO:0000313" key="15">
    <source>
        <dbReference type="Proteomes" id="UP000441208"/>
    </source>
</evidence>
<dbReference type="EMBL" id="QXGB01001689">
    <property type="protein sequence ID" value="KAE9186978.1"/>
    <property type="molecule type" value="Genomic_DNA"/>
</dbReference>
<dbReference type="PANTHER" id="PTHR11439">
    <property type="entry name" value="GAG-POL-RELATED RETROTRANSPOSON"/>
    <property type="match status" value="1"/>
</dbReference>
<evidence type="ECO:0000313" key="16">
    <source>
        <dbReference type="Proteomes" id="UP000460718"/>
    </source>
</evidence>
<dbReference type="EMBL" id="QXFX01000456">
    <property type="protein sequence ID" value="KAE9115021.1"/>
    <property type="molecule type" value="Genomic_DNA"/>
</dbReference>
<dbReference type="PANTHER" id="PTHR11439:SF483">
    <property type="entry name" value="PEPTIDE SYNTHASE GLIP-LIKE, PUTATIVE (AFU_ORTHOLOGUE AFUA_3G12920)-RELATED"/>
    <property type="match status" value="1"/>
</dbReference>
<evidence type="ECO:0000313" key="4">
    <source>
        <dbReference type="EMBL" id="KAE9114362.1"/>
    </source>
</evidence>
<dbReference type="EMBL" id="QXGE01000423">
    <property type="protein sequence ID" value="KAE9312889.1"/>
    <property type="molecule type" value="Genomic_DNA"/>
</dbReference>
<evidence type="ECO:0000313" key="7">
    <source>
        <dbReference type="EMBL" id="KAE9197785.1"/>
    </source>
</evidence>
<evidence type="ECO:0000313" key="2">
    <source>
        <dbReference type="EMBL" id="KAE8983220.1"/>
    </source>
</evidence>
<dbReference type="Proteomes" id="UP000440367">
    <property type="component" value="Unassembled WGS sequence"/>
</dbReference>